<reference evidence="1" key="2">
    <citation type="journal article" date="2021" name="Syst. Appl. Microbiol.">
        <title>Roseomonas hellenica sp. nov., isolated from roots of wild-growing Alkanna tinctoria.</title>
        <authorList>
            <person name="Rat A."/>
            <person name="Naranjo H.D."/>
            <person name="Lebbe L."/>
            <person name="Cnockaert M."/>
            <person name="Krigas N."/>
            <person name="Grigoriadou K."/>
            <person name="Maloupa E."/>
            <person name="Willems A."/>
        </authorList>
    </citation>
    <scope>NUCLEOTIDE SEQUENCE</scope>
    <source>
        <strain evidence="1">LMG 31231</strain>
    </source>
</reference>
<reference evidence="1" key="1">
    <citation type="submission" date="2020-01" db="EMBL/GenBank/DDBJ databases">
        <authorList>
            <person name="Rat A."/>
        </authorList>
    </citation>
    <scope>NUCLEOTIDE SEQUENCE</scope>
    <source>
        <strain evidence="1">LMG 31231</strain>
    </source>
</reference>
<dbReference type="EMBL" id="JAAEDM010000024">
    <property type="protein sequence ID" value="MBR0671721.1"/>
    <property type="molecule type" value="Genomic_DNA"/>
</dbReference>
<dbReference type="AlphaFoldDB" id="A0A9X9WX42"/>
<organism evidence="1 2">
    <name type="scientific">Neoroseomonas soli</name>
    <dbReference type="NCBI Taxonomy" id="1081025"/>
    <lineage>
        <taxon>Bacteria</taxon>
        <taxon>Pseudomonadati</taxon>
        <taxon>Pseudomonadota</taxon>
        <taxon>Alphaproteobacteria</taxon>
        <taxon>Acetobacterales</taxon>
        <taxon>Acetobacteraceae</taxon>
        <taxon>Neoroseomonas</taxon>
    </lineage>
</organism>
<gene>
    <name evidence="1" type="ORF">GXW76_11105</name>
</gene>
<dbReference type="RefSeq" id="WP_211862097.1">
    <property type="nucleotide sequence ID" value="NZ_JAAEDM010000024.1"/>
</dbReference>
<name>A0A9X9WX42_9PROT</name>
<keyword evidence="2" id="KW-1185">Reference proteome</keyword>
<proteinExistence type="predicted"/>
<sequence length="118" mass="13501">MSDYDTDAAVIGSARELAELEWREFCRSNVPDVDDLLAALEHFEVFEESVGLDDCWSTIVAHFAMLARIAIEENWETFNLNPGQMAFLAQSLAYMCNNLLDDDTRRQMAERLMPRAVH</sequence>
<evidence type="ECO:0000313" key="1">
    <source>
        <dbReference type="EMBL" id="MBR0671721.1"/>
    </source>
</evidence>
<comment type="caution">
    <text evidence="1">The sequence shown here is derived from an EMBL/GenBank/DDBJ whole genome shotgun (WGS) entry which is preliminary data.</text>
</comment>
<accession>A0A9X9WX42</accession>
<protein>
    <submittedName>
        <fullName evidence="1">Uncharacterized protein</fullName>
    </submittedName>
</protein>
<evidence type="ECO:0000313" key="2">
    <source>
        <dbReference type="Proteomes" id="UP001138751"/>
    </source>
</evidence>
<dbReference type="Proteomes" id="UP001138751">
    <property type="component" value="Unassembled WGS sequence"/>
</dbReference>